<keyword evidence="2" id="KW-1185">Reference proteome</keyword>
<proteinExistence type="predicted"/>
<accession>A0ABQ6TNW2</accession>
<dbReference type="InterPro" id="IPR035093">
    <property type="entry name" value="RelE/ParE_toxin_dom_sf"/>
</dbReference>
<dbReference type="RefSeq" id="WP_151156704.1">
    <property type="nucleotide sequence ID" value="NZ_VZRA01000002.1"/>
</dbReference>
<protein>
    <submittedName>
        <fullName evidence="1">Cytotoxic translational repressor of toxin-antitoxin stability system</fullName>
    </submittedName>
</protein>
<dbReference type="SUPFAM" id="SSF143011">
    <property type="entry name" value="RelE-like"/>
    <property type="match status" value="1"/>
</dbReference>
<organism evidence="1 2">
    <name type="scientific">Oryzomonas sagensis</name>
    <dbReference type="NCBI Taxonomy" id="2603857"/>
    <lineage>
        <taxon>Bacteria</taxon>
        <taxon>Pseudomonadati</taxon>
        <taxon>Thermodesulfobacteriota</taxon>
        <taxon>Desulfuromonadia</taxon>
        <taxon>Geobacterales</taxon>
        <taxon>Geobacteraceae</taxon>
        <taxon>Oryzomonas</taxon>
    </lineage>
</organism>
<gene>
    <name evidence="1" type="ORF">F6V30_09315</name>
</gene>
<evidence type="ECO:0000313" key="2">
    <source>
        <dbReference type="Proteomes" id="UP000798046"/>
    </source>
</evidence>
<reference evidence="1 2" key="1">
    <citation type="journal article" date="2020" name="Microorganisms">
        <title>Description of Three Novel Members in the Family Geobacteraceae, Oryzomonas japonicum gen. nov., sp. nov., Oryzomonas sagensis sp. nov., and Oryzomonas ruber sp. nov.</title>
        <authorList>
            <person name="Xu Z."/>
            <person name="Masuda Y."/>
            <person name="Hayakawa C."/>
            <person name="Ushijima N."/>
            <person name="Kawano K."/>
            <person name="Shiratori Y."/>
            <person name="Senoo K."/>
            <person name="Itoh H."/>
        </authorList>
    </citation>
    <scope>NUCLEOTIDE SEQUENCE [LARGE SCALE GENOMIC DNA]</scope>
    <source>
        <strain evidence="1 2">Red100</strain>
    </source>
</reference>
<sequence length="94" mass="11038">MPWTVTYSRKAEKQYTNLPPSVQDRLDLLTAEIEHFGPIRGNWKNYSRLEGRKRQHHCHIKTGKPTYVAVWEEVDDTVKLIEVIYAGTHEKAPY</sequence>
<name>A0ABQ6TNW2_9BACT</name>
<dbReference type="Gene3D" id="3.30.2310.20">
    <property type="entry name" value="RelE-like"/>
    <property type="match status" value="1"/>
</dbReference>
<evidence type="ECO:0000313" key="1">
    <source>
        <dbReference type="EMBL" id="KAB0670341.1"/>
    </source>
</evidence>
<comment type="caution">
    <text evidence="1">The sequence shown here is derived from an EMBL/GenBank/DDBJ whole genome shotgun (WGS) entry which is preliminary data.</text>
</comment>
<dbReference type="EMBL" id="VZRA01000002">
    <property type="protein sequence ID" value="KAB0670341.1"/>
    <property type="molecule type" value="Genomic_DNA"/>
</dbReference>
<dbReference type="Proteomes" id="UP000798046">
    <property type="component" value="Unassembled WGS sequence"/>
</dbReference>